<dbReference type="EMBL" id="DTLI01000092">
    <property type="protein sequence ID" value="HHS51934.1"/>
    <property type="molecule type" value="Genomic_DNA"/>
</dbReference>
<sequence>MSFTQIDEPIKVYALYDMILPTPGRLKVLPHKKLMPLSFVWRGREYKVEDLTYVWHNKKGETDYYHFAVSDGINIYELIYNTKTFDWILHRIYCEG</sequence>
<organism evidence="1">
    <name type="scientific">candidate division WOR-3 bacterium</name>
    <dbReference type="NCBI Taxonomy" id="2052148"/>
    <lineage>
        <taxon>Bacteria</taxon>
        <taxon>Bacteria division WOR-3</taxon>
    </lineage>
</organism>
<name>A0A7C6EA37_UNCW3</name>
<comment type="caution">
    <text evidence="1">The sequence shown here is derived from an EMBL/GenBank/DDBJ whole genome shotgun (WGS) entry which is preliminary data.</text>
</comment>
<accession>A0A7C6EA37</accession>
<protein>
    <submittedName>
        <fullName evidence="1">Uncharacterized protein</fullName>
    </submittedName>
</protein>
<reference evidence="1" key="1">
    <citation type="journal article" date="2020" name="mSystems">
        <title>Genome- and Community-Level Interaction Insights into Carbon Utilization and Element Cycling Functions of Hydrothermarchaeota in Hydrothermal Sediment.</title>
        <authorList>
            <person name="Zhou Z."/>
            <person name="Liu Y."/>
            <person name="Xu W."/>
            <person name="Pan J."/>
            <person name="Luo Z.H."/>
            <person name="Li M."/>
        </authorList>
    </citation>
    <scope>NUCLEOTIDE SEQUENCE [LARGE SCALE GENOMIC DNA]</scope>
    <source>
        <strain evidence="1">SpSt-876</strain>
    </source>
</reference>
<proteinExistence type="predicted"/>
<dbReference type="AlphaFoldDB" id="A0A7C6EA37"/>
<evidence type="ECO:0000313" key="1">
    <source>
        <dbReference type="EMBL" id="HHS51934.1"/>
    </source>
</evidence>
<gene>
    <name evidence="1" type="ORF">ENW73_03570</name>
</gene>